<organism evidence="7 8">
    <name type="scientific">candidate division KD3-62 bacterium DG_56</name>
    <dbReference type="NCBI Taxonomy" id="1704032"/>
    <lineage>
        <taxon>Bacteria</taxon>
        <taxon>candidate division KD3-62</taxon>
    </lineage>
</organism>
<dbReference type="InterPro" id="IPR036866">
    <property type="entry name" value="RibonucZ/Hydroxyglut_hydro"/>
</dbReference>
<keyword evidence="4" id="KW-0862">Zinc</keyword>
<dbReference type="SUPFAM" id="SSF56281">
    <property type="entry name" value="Metallo-hydrolase/oxidoreductase"/>
    <property type="match status" value="1"/>
</dbReference>
<feature type="domain" description="Metallo-beta-lactamase" evidence="6">
    <location>
        <begin position="12"/>
        <end position="191"/>
    </location>
</feature>
<comment type="caution">
    <text evidence="7">The sequence shown here is derived from an EMBL/GenBank/DDBJ whole genome shotgun (WGS) entry which is preliminary data.</text>
</comment>
<dbReference type="AlphaFoldDB" id="A0A0S7XPB8"/>
<sequence length="216" mass="23937">MIIGQARGYTWYTNCYLLYGPNREGLIIDVGANGQQVVEAIRRRNVKLRYIVLTHGHVDHMAALAEVKAATGAQIISHPDDLDDQGRPKDAHYFDEGPEKKVQPPADRTVVDGDVIELDGIRLEVMHTPGHAPGHIAFLMGDILFAGDNLFYHTIGRTNFKDGSGDQALLFNSIRTRFFTLPDDTIVLPGHEQPTTIGEERLNNPWVGEAAARWGS</sequence>
<feature type="region of interest" description="Disordered" evidence="5">
    <location>
        <begin position="77"/>
        <end position="105"/>
    </location>
</feature>
<evidence type="ECO:0000256" key="3">
    <source>
        <dbReference type="ARBA" id="ARBA00022801"/>
    </source>
</evidence>
<dbReference type="InterPro" id="IPR051453">
    <property type="entry name" value="MBL_Glyoxalase_II"/>
</dbReference>
<evidence type="ECO:0000256" key="1">
    <source>
        <dbReference type="ARBA" id="ARBA00001947"/>
    </source>
</evidence>
<proteinExistence type="predicted"/>
<evidence type="ECO:0000259" key="6">
    <source>
        <dbReference type="SMART" id="SM00849"/>
    </source>
</evidence>
<accession>A0A0S7XPB8</accession>
<feature type="compositionally biased region" description="Basic and acidic residues" evidence="5">
    <location>
        <begin position="78"/>
        <end position="102"/>
    </location>
</feature>
<protein>
    <recommendedName>
        <fullName evidence="6">Metallo-beta-lactamase domain-containing protein</fullName>
    </recommendedName>
</protein>
<evidence type="ECO:0000256" key="5">
    <source>
        <dbReference type="SAM" id="MobiDB-lite"/>
    </source>
</evidence>
<evidence type="ECO:0000256" key="4">
    <source>
        <dbReference type="ARBA" id="ARBA00022833"/>
    </source>
</evidence>
<keyword evidence="2" id="KW-0479">Metal-binding</keyword>
<dbReference type="SMART" id="SM00849">
    <property type="entry name" value="Lactamase_B"/>
    <property type="match status" value="1"/>
</dbReference>
<name>A0A0S7XPB8_9BACT</name>
<evidence type="ECO:0000313" key="7">
    <source>
        <dbReference type="EMBL" id="KPJ64263.1"/>
    </source>
</evidence>
<gene>
    <name evidence="7" type="ORF">AMK68_01990</name>
</gene>
<dbReference type="Pfam" id="PF00753">
    <property type="entry name" value="Lactamase_B"/>
    <property type="match status" value="1"/>
</dbReference>
<dbReference type="InterPro" id="IPR001279">
    <property type="entry name" value="Metallo-B-lactamas"/>
</dbReference>
<evidence type="ECO:0000313" key="8">
    <source>
        <dbReference type="Proteomes" id="UP000052020"/>
    </source>
</evidence>
<dbReference type="PANTHER" id="PTHR46233:SF3">
    <property type="entry name" value="HYDROXYACYLGLUTATHIONE HYDROLASE GLOC"/>
    <property type="match status" value="1"/>
</dbReference>
<dbReference type="Gene3D" id="3.60.15.10">
    <property type="entry name" value="Ribonuclease Z/Hydroxyacylglutathione hydrolase-like"/>
    <property type="match status" value="1"/>
</dbReference>
<dbReference type="CDD" id="cd06262">
    <property type="entry name" value="metallo-hydrolase-like_MBL-fold"/>
    <property type="match status" value="1"/>
</dbReference>
<dbReference type="GO" id="GO:0016787">
    <property type="term" value="F:hydrolase activity"/>
    <property type="evidence" value="ECO:0007669"/>
    <property type="project" value="UniProtKB-KW"/>
</dbReference>
<dbReference type="Proteomes" id="UP000052020">
    <property type="component" value="Unassembled WGS sequence"/>
</dbReference>
<comment type="cofactor">
    <cofactor evidence="1">
        <name>Zn(2+)</name>
        <dbReference type="ChEBI" id="CHEBI:29105"/>
    </cofactor>
</comment>
<dbReference type="EMBL" id="LIZY01000034">
    <property type="protein sequence ID" value="KPJ64263.1"/>
    <property type="molecule type" value="Genomic_DNA"/>
</dbReference>
<dbReference type="GO" id="GO:0046872">
    <property type="term" value="F:metal ion binding"/>
    <property type="evidence" value="ECO:0007669"/>
    <property type="project" value="UniProtKB-KW"/>
</dbReference>
<dbReference type="PATRIC" id="fig|1704032.3.peg.188"/>
<keyword evidence="3" id="KW-0378">Hydrolase</keyword>
<reference evidence="7 8" key="1">
    <citation type="journal article" date="2015" name="Microbiome">
        <title>Genomic resolution of linkages in carbon, nitrogen, and sulfur cycling among widespread estuary sediment bacteria.</title>
        <authorList>
            <person name="Baker B.J."/>
            <person name="Lazar C.S."/>
            <person name="Teske A.P."/>
            <person name="Dick G.J."/>
        </authorList>
    </citation>
    <scope>NUCLEOTIDE SEQUENCE [LARGE SCALE GENOMIC DNA]</scope>
    <source>
        <strain evidence="7">DG_56</strain>
    </source>
</reference>
<evidence type="ECO:0000256" key="2">
    <source>
        <dbReference type="ARBA" id="ARBA00022723"/>
    </source>
</evidence>
<dbReference type="PANTHER" id="PTHR46233">
    <property type="entry name" value="HYDROXYACYLGLUTATHIONE HYDROLASE GLOC"/>
    <property type="match status" value="1"/>
</dbReference>